<feature type="region of interest" description="Disordered" evidence="1">
    <location>
        <begin position="64"/>
        <end position="136"/>
    </location>
</feature>
<feature type="compositionally biased region" description="Basic and acidic residues" evidence="1">
    <location>
        <begin position="73"/>
        <end position="85"/>
    </location>
</feature>
<evidence type="ECO:0000256" key="1">
    <source>
        <dbReference type="SAM" id="MobiDB-lite"/>
    </source>
</evidence>
<organism evidence="2 3">
    <name type="scientific">Melanomma pulvis-pyrius CBS 109.77</name>
    <dbReference type="NCBI Taxonomy" id="1314802"/>
    <lineage>
        <taxon>Eukaryota</taxon>
        <taxon>Fungi</taxon>
        <taxon>Dikarya</taxon>
        <taxon>Ascomycota</taxon>
        <taxon>Pezizomycotina</taxon>
        <taxon>Dothideomycetes</taxon>
        <taxon>Pleosporomycetidae</taxon>
        <taxon>Pleosporales</taxon>
        <taxon>Melanommataceae</taxon>
        <taxon>Melanomma</taxon>
    </lineage>
</organism>
<dbReference type="Proteomes" id="UP000799757">
    <property type="component" value="Unassembled WGS sequence"/>
</dbReference>
<keyword evidence="3" id="KW-1185">Reference proteome</keyword>
<dbReference type="AlphaFoldDB" id="A0A6A6WTK1"/>
<reference evidence="2" key="1">
    <citation type="journal article" date="2020" name="Stud. Mycol.">
        <title>101 Dothideomycetes genomes: a test case for predicting lifestyles and emergence of pathogens.</title>
        <authorList>
            <person name="Haridas S."/>
            <person name="Albert R."/>
            <person name="Binder M."/>
            <person name="Bloem J."/>
            <person name="Labutti K."/>
            <person name="Salamov A."/>
            <person name="Andreopoulos B."/>
            <person name="Baker S."/>
            <person name="Barry K."/>
            <person name="Bills G."/>
            <person name="Bluhm B."/>
            <person name="Cannon C."/>
            <person name="Castanera R."/>
            <person name="Culley D."/>
            <person name="Daum C."/>
            <person name="Ezra D."/>
            <person name="Gonzalez J."/>
            <person name="Henrissat B."/>
            <person name="Kuo A."/>
            <person name="Liang C."/>
            <person name="Lipzen A."/>
            <person name="Lutzoni F."/>
            <person name="Magnuson J."/>
            <person name="Mondo S."/>
            <person name="Nolan M."/>
            <person name="Ohm R."/>
            <person name="Pangilinan J."/>
            <person name="Park H.-J."/>
            <person name="Ramirez L."/>
            <person name="Alfaro M."/>
            <person name="Sun H."/>
            <person name="Tritt A."/>
            <person name="Yoshinaga Y."/>
            <person name="Zwiers L.-H."/>
            <person name="Turgeon B."/>
            <person name="Goodwin S."/>
            <person name="Spatafora J."/>
            <person name="Crous P."/>
            <person name="Grigoriev I."/>
        </authorList>
    </citation>
    <scope>NUCLEOTIDE SEQUENCE</scope>
    <source>
        <strain evidence="2">CBS 109.77</strain>
    </source>
</reference>
<proteinExistence type="predicted"/>
<accession>A0A6A6WTK1</accession>
<gene>
    <name evidence="2" type="ORF">K505DRAFT_367385</name>
</gene>
<evidence type="ECO:0000313" key="3">
    <source>
        <dbReference type="Proteomes" id="UP000799757"/>
    </source>
</evidence>
<name>A0A6A6WTK1_9PLEO</name>
<dbReference type="EMBL" id="MU002324">
    <property type="protein sequence ID" value="KAF2787399.1"/>
    <property type="molecule type" value="Genomic_DNA"/>
</dbReference>
<evidence type="ECO:0000313" key="2">
    <source>
        <dbReference type="EMBL" id="KAF2787399.1"/>
    </source>
</evidence>
<feature type="region of interest" description="Disordered" evidence="1">
    <location>
        <begin position="23"/>
        <end position="52"/>
    </location>
</feature>
<feature type="compositionally biased region" description="Low complexity" evidence="1">
    <location>
        <begin position="86"/>
        <end position="95"/>
    </location>
</feature>
<dbReference type="OrthoDB" id="3709578at2759"/>
<feature type="compositionally biased region" description="Low complexity" evidence="1">
    <location>
        <begin position="105"/>
        <end position="115"/>
    </location>
</feature>
<sequence>MTPPKPKRAVFSLNVDSYVESLHQERFDPQHHHGTGRKSVLEAKGPTTGSTHFEIVKKGDTVEKSVEGFGLGEGEREGEDSRETYTELNHTTETTSGSGPRSVHTITTTTSTHTPTRNKRGSKSVDVDTQYDTSDL</sequence>
<protein>
    <submittedName>
        <fullName evidence="2">Uncharacterized protein</fullName>
    </submittedName>
</protein>